<dbReference type="Proteomes" id="UP000011115">
    <property type="component" value="Unassembled WGS sequence"/>
</dbReference>
<reference evidence="1" key="2">
    <citation type="submission" date="2015-06" db="UniProtKB">
        <authorList>
            <consortium name="EnsemblPlants"/>
        </authorList>
    </citation>
    <scope>IDENTIFICATION</scope>
    <source>
        <strain evidence="1">DM1-3 516 R44</strain>
    </source>
</reference>
<keyword evidence="2" id="KW-1185">Reference proteome</keyword>
<dbReference type="AlphaFoldDB" id="M1CAF5"/>
<dbReference type="Gramene" id="PGSC0003DMT400063302">
    <property type="protein sequence ID" value="PGSC0003DMT400063302"/>
    <property type="gene ID" value="PGSC0003DMG402024620"/>
</dbReference>
<dbReference type="HOGENOM" id="CLU_2890246_0_0_1"/>
<sequence>MPTSYELDYIMHACVNFLTYFNFNFSKQQVADVSPCPAGFHKKSSESTTLNELLERTSSTITP</sequence>
<dbReference type="PaxDb" id="4113-PGSC0003DMT400063302"/>
<proteinExistence type="predicted"/>
<dbReference type="InParanoid" id="M1CAF5"/>
<name>M1CAF5_SOLTU</name>
<reference evidence="2" key="1">
    <citation type="journal article" date="2011" name="Nature">
        <title>Genome sequence and analysis of the tuber crop potato.</title>
        <authorList>
            <consortium name="The Potato Genome Sequencing Consortium"/>
        </authorList>
    </citation>
    <scope>NUCLEOTIDE SEQUENCE [LARGE SCALE GENOMIC DNA]</scope>
    <source>
        <strain evidence="2">cv. DM1-3 516 R44</strain>
    </source>
</reference>
<protein>
    <submittedName>
        <fullName evidence="1">Uncharacterized protein</fullName>
    </submittedName>
</protein>
<dbReference type="EnsemblPlants" id="PGSC0003DMT400063302">
    <property type="protein sequence ID" value="PGSC0003DMT400063302"/>
    <property type="gene ID" value="PGSC0003DMG402024620"/>
</dbReference>
<evidence type="ECO:0000313" key="1">
    <source>
        <dbReference type="EnsemblPlants" id="PGSC0003DMT400063302"/>
    </source>
</evidence>
<accession>M1CAF5</accession>
<evidence type="ECO:0000313" key="2">
    <source>
        <dbReference type="Proteomes" id="UP000011115"/>
    </source>
</evidence>
<organism evidence="1 2">
    <name type="scientific">Solanum tuberosum</name>
    <name type="common">Potato</name>
    <dbReference type="NCBI Taxonomy" id="4113"/>
    <lineage>
        <taxon>Eukaryota</taxon>
        <taxon>Viridiplantae</taxon>
        <taxon>Streptophyta</taxon>
        <taxon>Embryophyta</taxon>
        <taxon>Tracheophyta</taxon>
        <taxon>Spermatophyta</taxon>
        <taxon>Magnoliopsida</taxon>
        <taxon>eudicotyledons</taxon>
        <taxon>Gunneridae</taxon>
        <taxon>Pentapetalae</taxon>
        <taxon>asterids</taxon>
        <taxon>lamiids</taxon>
        <taxon>Solanales</taxon>
        <taxon>Solanaceae</taxon>
        <taxon>Solanoideae</taxon>
        <taxon>Solaneae</taxon>
        <taxon>Solanum</taxon>
    </lineage>
</organism>